<name>A0AA47E6A8_9GAMM</name>
<dbReference type="PANTHER" id="PTHR30283">
    <property type="entry name" value="PEROXIDE STRESS RESPONSE PROTEIN YAAA"/>
    <property type="match status" value="1"/>
</dbReference>
<dbReference type="NCBIfam" id="NF002542">
    <property type="entry name" value="PRK02101.1-3"/>
    <property type="match status" value="1"/>
</dbReference>
<dbReference type="NCBIfam" id="NF002541">
    <property type="entry name" value="PRK02101.1-1"/>
    <property type="match status" value="1"/>
</dbReference>
<sequence length="259" mass="29811">MLMVISPAKTLDYETPPITERFTLPQHLDHSQQLIELLRDYSPAQISELMHLSDKLAALNVARYGSWTAEFTPDNAKQALLAFKGDVYTGLNVDDFTDDDLLFAQQHLRMLSGLYGLLRPLDLMQPYRLEMGTKLVNPRGKDLYAFWGERISDWLNEALREQGDDVLLNLASNEYFSSVKRKALNARVIDVDFKDMKNGQYKIISFYAKKARGLMARWVIKERIAKPEQLSAFDYEGYRFSADDSSANHLVFLRDTDQQ</sequence>
<evidence type="ECO:0000313" key="3">
    <source>
        <dbReference type="Proteomes" id="UP001164632"/>
    </source>
</evidence>
<gene>
    <name evidence="2" type="primary">yaaA</name>
    <name evidence="2" type="ORF">OSV15_05750</name>
</gene>
<evidence type="ECO:0000313" key="2">
    <source>
        <dbReference type="EMBL" id="WAE53697.1"/>
    </source>
</evidence>
<dbReference type="EMBL" id="CP113257">
    <property type="protein sequence ID" value="WAE53697.1"/>
    <property type="molecule type" value="Genomic_DNA"/>
</dbReference>
<dbReference type="InterPro" id="IPR005583">
    <property type="entry name" value="YaaA"/>
</dbReference>
<dbReference type="Proteomes" id="UP001164632">
    <property type="component" value="Chromosome"/>
</dbReference>
<protein>
    <recommendedName>
        <fullName evidence="1">UPF0246 protein OSV15_05750</fullName>
    </recommendedName>
</protein>
<dbReference type="GO" id="GO:0005829">
    <property type="term" value="C:cytosol"/>
    <property type="evidence" value="ECO:0007669"/>
    <property type="project" value="TreeGrafter"/>
</dbReference>
<reference evidence="2" key="1">
    <citation type="submission" date="2022-11" db="EMBL/GenBank/DDBJ databases">
        <title>Genomic of Pseudomonas TF18.</title>
        <authorList>
            <person name="Liu T."/>
        </authorList>
    </citation>
    <scope>NUCLEOTIDE SEQUENCE</scope>
    <source>
        <strain evidence="2">TF18</strain>
    </source>
</reference>
<organism evidence="2 3">
    <name type="scientific">Stutzerimonas frequens</name>
    <dbReference type="NCBI Taxonomy" id="2968969"/>
    <lineage>
        <taxon>Bacteria</taxon>
        <taxon>Pseudomonadati</taxon>
        <taxon>Pseudomonadota</taxon>
        <taxon>Gammaproteobacteria</taxon>
        <taxon>Pseudomonadales</taxon>
        <taxon>Pseudomonadaceae</taxon>
        <taxon>Stutzerimonas</taxon>
    </lineage>
</organism>
<dbReference type="HAMAP" id="MF_00652">
    <property type="entry name" value="UPF0246"/>
    <property type="match status" value="1"/>
</dbReference>
<accession>A0AA47E6A8</accession>
<dbReference type="AlphaFoldDB" id="A0AA47E6A8"/>
<dbReference type="PANTHER" id="PTHR30283:SF4">
    <property type="entry name" value="PEROXIDE STRESS RESISTANCE PROTEIN YAAA"/>
    <property type="match status" value="1"/>
</dbReference>
<evidence type="ECO:0000256" key="1">
    <source>
        <dbReference type="HAMAP-Rule" id="MF_00652"/>
    </source>
</evidence>
<proteinExistence type="inferred from homology"/>
<comment type="similarity">
    <text evidence="1">Belongs to the UPF0246 family.</text>
</comment>
<dbReference type="GO" id="GO:0033194">
    <property type="term" value="P:response to hydroperoxide"/>
    <property type="evidence" value="ECO:0007669"/>
    <property type="project" value="TreeGrafter"/>
</dbReference>
<dbReference type="RefSeq" id="WP_208217661.1">
    <property type="nucleotide sequence ID" value="NZ_CP071899.1"/>
</dbReference>
<dbReference type="Pfam" id="PF03883">
    <property type="entry name" value="H2O2_YaaD"/>
    <property type="match status" value="1"/>
</dbReference>